<dbReference type="InterPro" id="IPR002104">
    <property type="entry name" value="Integrase_catalytic"/>
</dbReference>
<dbReference type="SUPFAM" id="SSF56349">
    <property type="entry name" value="DNA breaking-rejoining enzymes"/>
    <property type="match status" value="1"/>
</dbReference>
<keyword evidence="7" id="KW-0233">DNA recombination</keyword>
<dbReference type="PANTHER" id="PTHR30349:SF77">
    <property type="entry name" value="TYROSINE RECOMBINASE XERC"/>
    <property type="match status" value="1"/>
</dbReference>
<comment type="subcellular location">
    <subcellularLocation>
        <location evidence="1">Cytoplasm</location>
    </subcellularLocation>
</comment>
<dbReference type="Pfam" id="PF00589">
    <property type="entry name" value="Phage_integrase"/>
    <property type="match status" value="1"/>
</dbReference>
<evidence type="ECO:0000313" key="12">
    <source>
        <dbReference type="EMBL" id="MDT0554045.1"/>
    </source>
</evidence>
<accession>A0ABU2Y766</accession>
<keyword evidence="8" id="KW-0131">Cell cycle</keyword>
<dbReference type="InterPro" id="IPR011010">
    <property type="entry name" value="DNA_brk_join_enz"/>
</dbReference>
<dbReference type="Proteomes" id="UP001252186">
    <property type="component" value="Unassembled WGS sequence"/>
</dbReference>
<comment type="caution">
    <text evidence="12">The sequence shown here is derived from an EMBL/GenBank/DDBJ whole genome shotgun (WGS) entry which is preliminary data.</text>
</comment>
<evidence type="ECO:0000256" key="6">
    <source>
        <dbReference type="ARBA" id="ARBA00023125"/>
    </source>
</evidence>
<evidence type="ECO:0000256" key="3">
    <source>
        <dbReference type="ARBA" id="ARBA00022618"/>
    </source>
</evidence>
<evidence type="ECO:0000256" key="9">
    <source>
        <dbReference type="PROSITE-ProRule" id="PRU01248"/>
    </source>
</evidence>
<dbReference type="Gene3D" id="1.10.150.130">
    <property type="match status" value="1"/>
</dbReference>
<feature type="domain" description="Core-binding (CB)" evidence="11">
    <location>
        <begin position="94"/>
        <end position="177"/>
    </location>
</feature>
<keyword evidence="3" id="KW-0132">Cell division</keyword>
<keyword evidence="5" id="KW-0229">DNA integration</keyword>
<evidence type="ECO:0000259" key="11">
    <source>
        <dbReference type="PROSITE" id="PS51900"/>
    </source>
</evidence>
<dbReference type="InterPro" id="IPR004107">
    <property type="entry name" value="Integrase_SAM-like_N"/>
</dbReference>
<reference evidence="12 13" key="1">
    <citation type="submission" date="2023-09" db="EMBL/GenBank/DDBJ databases">
        <authorList>
            <person name="Rey-Velasco X."/>
        </authorList>
    </citation>
    <scope>NUCLEOTIDE SEQUENCE [LARGE SCALE GENOMIC DNA]</scope>
    <source>
        <strain evidence="12 13">P050</strain>
    </source>
</reference>
<dbReference type="RefSeq" id="WP_311594129.1">
    <property type="nucleotide sequence ID" value="NZ_JAVRHV010000007.1"/>
</dbReference>
<keyword evidence="13" id="KW-1185">Reference proteome</keyword>
<name>A0ABU2Y766_9FLAO</name>
<evidence type="ECO:0000259" key="10">
    <source>
        <dbReference type="PROSITE" id="PS51898"/>
    </source>
</evidence>
<evidence type="ECO:0000256" key="7">
    <source>
        <dbReference type="ARBA" id="ARBA00023172"/>
    </source>
</evidence>
<keyword evidence="4" id="KW-0159">Chromosome partition</keyword>
<protein>
    <submittedName>
        <fullName evidence="12">Tyrosine-type recombinase/integrase</fullName>
    </submittedName>
</protein>
<organism evidence="12 13">
    <name type="scientific">Urechidicola vernalis</name>
    <dbReference type="NCBI Taxonomy" id="3075600"/>
    <lineage>
        <taxon>Bacteria</taxon>
        <taxon>Pseudomonadati</taxon>
        <taxon>Bacteroidota</taxon>
        <taxon>Flavobacteriia</taxon>
        <taxon>Flavobacteriales</taxon>
        <taxon>Flavobacteriaceae</taxon>
        <taxon>Urechidicola</taxon>
    </lineage>
</organism>
<dbReference type="NCBIfam" id="NF040815">
    <property type="entry name" value="recomb_XerA_Arch"/>
    <property type="match status" value="1"/>
</dbReference>
<gene>
    <name evidence="12" type="ORF">RM519_12355</name>
</gene>
<keyword evidence="2" id="KW-0963">Cytoplasm</keyword>
<dbReference type="PROSITE" id="PS51900">
    <property type="entry name" value="CB"/>
    <property type="match status" value="1"/>
</dbReference>
<dbReference type="InterPro" id="IPR013762">
    <property type="entry name" value="Integrase-like_cat_sf"/>
</dbReference>
<dbReference type="InterPro" id="IPR044068">
    <property type="entry name" value="CB"/>
</dbReference>
<dbReference type="InterPro" id="IPR010998">
    <property type="entry name" value="Integrase_recombinase_N"/>
</dbReference>
<evidence type="ECO:0000256" key="4">
    <source>
        <dbReference type="ARBA" id="ARBA00022829"/>
    </source>
</evidence>
<evidence type="ECO:0000313" key="13">
    <source>
        <dbReference type="Proteomes" id="UP001252186"/>
    </source>
</evidence>
<dbReference type="Gene3D" id="1.10.443.10">
    <property type="entry name" value="Intergrase catalytic core"/>
    <property type="match status" value="1"/>
</dbReference>
<dbReference type="PANTHER" id="PTHR30349">
    <property type="entry name" value="PHAGE INTEGRASE-RELATED"/>
    <property type="match status" value="1"/>
</dbReference>
<dbReference type="PROSITE" id="PS51898">
    <property type="entry name" value="TYR_RECOMBINASE"/>
    <property type="match status" value="1"/>
</dbReference>
<evidence type="ECO:0000256" key="5">
    <source>
        <dbReference type="ARBA" id="ARBA00022908"/>
    </source>
</evidence>
<evidence type="ECO:0000256" key="8">
    <source>
        <dbReference type="ARBA" id="ARBA00023306"/>
    </source>
</evidence>
<dbReference type="InterPro" id="IPR050090">
    <property type="entry name" value="Tyrosine_recombinase_XerCD"/>
</dbReference>
<keyword evidence="6 9" id="KW-0238">DNA-binding</keyword>
<evidence type="ECO:0000256" key="2">
    <source>
        <dbReference type="ARBA" id="ARBA00022490"/>
    </source>
</evidence>
<proteinExistence type="predicted"/>
<sequence>MNTKITVTLGKILHGNQVKLLVTFKYDEPIISRIRNLGGFKWSKSNRGWVCIFSNENLNRTQQELATIAIIKIDDSIYKKLVPKPIRKPRDISEPNKKVIRSFVKYLQGKRYGESTVKTYFTYVADFIEYVGKKPLKDLENRDVEMFIEDVFAPNKYSISSQRLLISAIKLFAVFYPECKIDQLTLTRPHKSKKLPVVLSQDEVINLIRCTKNLKHRAIIAFLYSSGMRIGELINLELKDIDINRFQVFVRNSKGRKDRYVSLAESFKPLLLNYVNTYEPKKYFVEGKPSVKYTAGSVRLFLKKSAESAGIKKRVTPHCLRHSYATHLLEHGTDIRLIQELLGHSRPETTMIYTHVSNKSLMTISNPLDVAVKNYATKKTGENDSNKYLK</sequence>
<dbReference type="Pfam" id="PF13495">
    <property type="entry name" value="Phage_int_SAM_4"/>
    <property type="match status" value="1"/>
</dbReference>
<dbReference type="EMBL" id="JAVRHV010000007">
    <property type="protein sequence ID" value="MDT0554045.1"/>
    <property type="molecule type" value="Genomic_DNA"/>
</dbReference>
<evidence type="ECO:0000256" key="1">
    <source>
        <dbReference type="ARBA" id="ARBA00004496"/>
    </source>
</evidence>
<feature type="domain" description="Tyr recombinase" evidence="10">
    <location>
        <begin position="194"/>
        <end position="366"/>
    </location>
</feature>